<name>A0A4C1Z884_EUMVA</name>
<reference evidence="1 2" key="1">
    <citation type="journal article" date="2019" name="Commun. Biol.">
        <title>The bagworm genome reveals a unique fibroin gene that provides high tensile strength.</title>
        <authorList>
            <person name="Kono N."/>
            <person name="Nakamura H."/>
            <person name="Ohtoshi R."/>
            <person name="Tomita M."/>
            <person name="Numata K."/>
            <person name="Arakawa K."/>
        </authorList>
    </citation>
    <scope>NUCLEOTIDE SEQUENCE [LARGE SCALE GENOMIC DNA]</scope>
</reference>
<dbReference type="Proteomes" id="UP000299102">
    <property type="component" value="Unassembled WGS sequence"/>
</dbReference>
<organism evidence="1 2">
    <name type="scientific">Eumeta variegata</name>
    <name type="common">Bagworm moth</name>
    <name type="synonym">Eumeta japonica</name>
    <dbReference type="NCBI Taxonomy" id="151549"/>
    <lineage>
        <taxon>Eukaryota</taxon>
        <taxon>Metazoa</taxon>
        <taxon>Ecdysozoa</taxon>
        <taxon>Arthropoda</taxon>
        <taxon>Hexapoda</taxon>
        <taxon>Insecta</taxon>
        <taxon>Pterygota</taxon>
        <taxon>Neoptera</taxon>
        <taxon>Endopterygota</taxon>
        <taxon>Lepidoptera</taxon>
        <taxon>Glossata</taxon>
        <taxon>Ditrysia</taxon>
        <taxon>Tineoidea</taxon>
        <taxon>Psychidae</taxon>
        <taxon>Oiketicinae</taxon>
        <taxon>Eumeta</taxon>
    </lineage>
</organism>
<keyword evidence="2" id="KW-1185">Reference proteome</keyword>
<comment type="caution">
    <text evidence="1">The sequence shown here is derived from an EMBL/GenBank/DDBJ whole genome shotgun (WGS) entry which is preliminary data.</text>
</comment>
<evidence type="ECO:0000313" key="1">
    <source>
        <dbReference type="EMBL" id="GBP82805.1"/>
    </source>
</evidence>
<proteinExistence type="predicted"/>
<evidence type="ECO:0000313" key="2">
    <source>
        <dbReference type="Proteomes" id="UP000299102"/>
    </source>
</evidence>
<dbReference type="AlphaFoldDB" id="A0A4C1Z884"/>
<sequence>MERSNRYFLDIDDVRLSNNTDLQNNPNTTNGVAAACMLSRSTFILCNVQPDLGSRENVRQCSLTRARWNSGIDIRHFVLNQSTFNPVVKPSDMSLRGLLGGRASYKRRDHFLRHAAGTYHFWPELVFEDPTLWIGSVENVDVLDARQMEFRGLIPPFCIKSISKYFNRGGVTVRLLCHASARWPGVKCASAHNA</sequence>
<dbReference type="EMBL" id="BGZK01001587">
    <property type="protein sequence ID" value="GBP82805.1"/>
    <property type="molecule type" value="Genomic_DNA"/>
</dbReference>
<accession>A0A4C1Z884</accession>
<protein>
    <submittedName>
        <fullName evidence="1">Uncharacterized protein</fullName>
    </submittedName>
</protein>
<gene>
    <name evidence="1" type="ORF">EVAR_46028_1</name>
</gene>